<evidence type="ECO:0000256" key="1">
    <source>
        <dbReference type="ARBA" id="ARBA00004141"/>
    </source>
</evidence>
<evidence type="ECO:0000313" key="11">
    <source>
        <dbReference type="EMBL" id="KAH0596126.1"/>
    </source>
</evidence>
<organism evidence="11 12">
    <name type="scientific">Metarhizium humberi</name>
    <dbReference type="NCBI Taxonomy" id="2596975"/>
    <lineage>
        <taxon>Eukaryota</taxon>
        <taxon>Fungi</taxon>
        <taxon>Dikarya</taxon>
        <taxon>Ascomycota</taxon>
        <taxon>Pezizomycotina</taxon>
        <taxon>Sordariomycetes</taxon>
        <taxon>Hypocreomycetidae</taxon>
        <taxon>Hypocreales</taxon>
        <taxon>Clavicipitaceae</taxon>
        <taxon>Metarhizium</taxon>
    </lineage>
</organism>
<feature type="region of interest" description="Disordered" evidence="9">
    <location>
        <begin position="63"/>
        <end position="126"/>
    </location>
</feature>
<dbReference type="Pfam" id="PF06140">
    <property type="entry name" value="Ifi-6-16"/>
    <property type="match status" value="1"/>
</dbReference>
<keyword evidence="4" id="KW-1133">Transmembrane helix</keyword>
<feature type="region of interest" description="Disordered" evidence="9">
    <location>
        <begin position="833"/>
        <end position="855"/>
    </location>
</feature>
<reference evidence="11 12" key="1">
    <citation type="submission" date="2020-07" db="EMBL/GenBank/DDBJ databases">
        <title>Metarhizium humberi genome.</title>
        <authorList>
            <person name="Lysoe E."/>
        </authorList>
    </citation>
    <scope>NUCLEOTIDE SEQUENCE [LARGE SCALE GENOMIC DNA]</scope>
    <source>
        <strain evidence="11 12">ESALQ1638</strain>
    </source>
</reference>
<evidence type="ECO:0000256" key="9">
    <source>
        <dbReference type="SAM" id="MobiDB-lite"/>
    </source>
</evidence>
<dbReference type="InterPro" id="IPR007219">
    <property type="entry name" value="XnlR_reg_dom"/>
</dbReference>
<dbReference type="GO" id="GO:0005634">
    <property type="term" value="C:nucleus"/>
    <property type="evidence" value="ECO:0007669"/>
    <property type="project" value="TreeGrafter"/>
</dbReference>
<dbReference type="GO" id="GO:0008270">
    <property type="term" value="F:zinc ion binding"/>
    <property type="evidence" value="ECO:0007669"/>
    <property type="project" value="InterPro"/>
</dbReference>
<dbReference type="GO" id="GO:0016020">
    <property type="term" value="C:membrane"/>
    <property type="evidence" value="ECO:0007669"/>
    <property type="project" value="UniProtKB-SubCell"/>
</dbReference>
<comment type="caution">
    <text evidence="11">The sequence shown here is derived from an EMBL/GenBank/DDBJ whole genome shotgun (WGS) entry which is preliminary data.</text>
</comment>
<name>A0A9P8M7J7_9HYPO</name>
<protein>
    <recommendedName>
        <fullName evidence="10">Xylanolytic transcriptional activator regulatory domain-containing protein</fullName>
    </recommendedName>
</protein>
<dbReference type="GO" id="GO:0000435">
    <property type="term" value="P:positive regulation of transcription from RNA polymerase II promoter by galactose"/>
    <property type="evidence" value="ECO:0007669"/>
    <property type="project" value="TreeGrafter"/>
</dbReference>
<dbReference type="Pfam" id="PF04082">
    <property type="entry name" value="Fungal_trans"/>
    <property type="match status" value="1"/>
</dbReference>
<dbReference type="GO" id="GO:0006351">
    <property type="term" value="P:DNA-templated transcription"/>
    <property type="evidence" value="ECO:0007669"/>
    <property type="project" value="InterPro"/>
</dbReference>
<keyword evidence="8" id="KW-0539">Nucleus</keyword>
<keyword evidence="3" id="KW-0812">Transmembrane</keyword>
<evidence type="ECO:0000313" key="12">
    <source>
        <dbReference type="Proteomes" id="UP000764110"/>
    </source>
</evidence>
<dbReference type="InterPro" id="IPR038213">
    <property type="entry name" value="IFI6/IFI27-like_sf"/>
</dbReference>
<dbReference type="GO" id="GO:0000981">
    <property type="term" value="F:DNA-binding transcription factor activity, RNA polymerase II-specific"/>
    <property type="evidence" value="ECO:0007669"/>
    <property type="project" value="TreeGrafter"/>
</dbReference>
<dbReference type="GO" id="GO:0000978">
    <property type="term" value="F:RNA polymerase II cis-regulatory region sequence-specific DNA binding"/>
    <property type="evidence" value="ECO:0007669"/>
    <property type="project" value="TreeGrafter"/>
</dbReference>
<feature type="region of interest" description="Disordered" evidence="9">
    <location>
        <begin position="1"/>
        <end position="23"/>
    </location>
</feature>
<dbReference type="PANTHER" id="PTHR47424">
    <property type="entry name" value="REGULATORY PROTEIN GAL4"/>
    <property type="match status" value="1"/>
</dbReference>
<evidence type="ECO:0000256" key="6">
    <source>
        <dbReference type="ARBA" id="ARBA00023136"/>
    </source>
</evidence>
<feature type="domain" description="Xylanolytic transcriptional activator regulatory" evidence="10">
    <location>
        <begin position="307"/>
        <end position="391"/>
    </location>
</feature>
<evidence type="ECO:0000256" key="5">
    <source>
        <dbReference type="ARBA" id="ARBA00023015"/>
    </source>
</evidence>
<evidence type="ECO:0000256" key="3">
    <source>
        <dbReference type="ARBA" id="ARBA00022692"/>
    </source>
</evidence>
<sequence>MQTLASSANAPGGMPTFDKTSEQLKLQSKVLETLFPGSNLKDLLEKSQSELLELLNINHVSPRNKMHQLPPHMPITPGPPPVLPQRREREEDGQFASGSPAQGSASVSENEEAAEERQWDESLDQPATVASDDINAIGLAADNHHARSYLGVTSMSAVFRTIFQLCPAAKEHTNKCARSLAAVPSPVHPTVPVTGRDPALSVLREQRFIDFYFEHIHPLTPLLDEQDFRSQYASGTRRDGSWMGLLNMVFALGSIASGSEGLHEQYYREARSFTGLDSLGSGNLESLQALCLLGGYYLHYRNSPNMAYGILGTAQRVAIALGLHREPRRAMETPDPGEMESCRRRVETRRRTWWSFFCLDTWACMTQGRPTCGRWESSTMDTYFPSCLYPDDQEATLLRANIEFCLIFERAQHRYAQFSRLSNQEILALDAELQTWYKSLPQETKQVDNAPQRFRFARELLKTRYYNARIILARSLILYMAHDLKRKPAELLPEQAHILDHCCSIAAEAIDSTARYWSPNRIHVWHSAWYLFQACTVPLLSIAINRNMEQRQQQQVSSPSSDRVVSWQTSLAKALDTFAEMRPWMRTSDRSPDIVSALYEALTAAGEVDGQTPSATDGSLDLFGWCDDQLTELDWGVFLGDEGLARGMYPRPSASPVSSMAQQIEKVAAAAQIGGAATGKGAFLTSHGGMAVEQLKDIAANRIIPAAVGAKTFLASHGTSAGERIKSIAAEHPVAAAVIGTGAAVVAAPALLSAPALAVAGFSTSGITAGSLAATVQSGIGSVAAGSAFAALQSAGAGGAGLAIVNGVAQGVGVCAATAGGLMGFFGAKGDEKEAAGDETKSNEERQDQTETQDL</sequence>
<dbReference type="CDD" id="cd12148">
    <property type="entry name" value="fungal_TF_MHR"/>
    <property type="match status" value="1"/>
</dbReference>
<dbReference type="PANTHER" id="PTHR47424:SF5">
    <property type="entry name" value="ZN(II)2CYS6 TRANSCRIPTION FACTOR (EUROFUNG)"/>
    <property type="match status" value="1"/>
</dbReference>
<dbReference type="Gene3D" id="6.10.110.10">
    <property type="match status" value="1"/>
</dbReference>
<comment type="subcellular location">
    <subcellularLocation>
        <location evidence="1">Membrane</location>
        <topology evidence="1">Multi-pass membrane protein</topology>
    </subcellularLocation>
</comment>
<comment type="similarity">
    <text evidence="2">Belongs to the IFI6/IFI27 family.</text>
</comment>
<accession>A0A9P8M7J7</accession>
<gene>
    <name evidence="11" type="ORF">MHUMG1_05987</name>
</gene>
<dbReference type="EMBL" id="JACEFI010000010">
    <property type="protein sequence ID" value="KAH0596126.1"/>
    <property type="molecule type" value="Genomic_DNA"/>
</dbReference>
<feature type="compositionally biased region" description="Basic and acidic residues" evidence="9">
    <location>
        <begin position="833"/>
        <end position="849"/>
    </location>
</feature>
<keyword evidence="6" id="KW-0472">Membrane</keyword>
<keyword evidence="7" id="KW-0804">Transcription</keyword>
<dbReference type="AlphaFoldDB" id="A0A9P8M7J7"/>
<dbReference type="InterPro" id="IPR009311">
    <property type="entry name" value="IFI6/IFI27-like"/>
</dbReference>
<dbReference type="InterPro" id="IPR051127">
    <property type="entry name" value="Fungal_SecMet_Regulators"/>
</dbReference>
<evidence type="ECO:0000256" key="2">
    <source>
        <dbReference type="ARBA" id="ARBA00007262"/>
    </source>
</evidence>
<feature type="compositionally biased region" description="Pro residues" evidence="9">
    <location>
        <begin position="71"/>
        <end position="83"/>
    </location>
</feature>
<evidence type="ECO:0000259" key="10">
    <source>
        <dbReference type="SMART" id="SM00906"/>
    </source>
</evidence>
<dbReference type="Proteomes" id="UP000764110">
    <property type="component" value="Unassembled WGS sequence"/>
</dbReference>
<dbReference type="SMART" id="SM00906">
    <property type="entry name" value="Fungal_trans"/>
    <property type="match status" value="1"/>
</dbReference>
<evidence type="ECO:0000256" key="8">
    <source>
        <dbReference type="ARBA" id="ARBA00023242"/>
    </source>
</evidence>
<evidence type="ECO:0000256" key="4">
    <source>
        <dbReference type="ARBA" id="ARBA00022989"/>
    </source>
</evidence>
<keyword evidence="12" id="KW-1185">Reference proteome</keyword>
<proteinExistence type="inferred from homology"/>
<keyword evidence="5" id="KW-0805">Transcription regulation</keyword>
<evidence type="ECO:0000256" key="7">
    <source>
        <dbReference type="ARBA" id="ARBA00023163"/>
    </source>
</evidence>